<dbReference type="PANTHER" id="PTHR12117:SF0">
    <property type="entry name" value="PROLYL 3-HYDROXYLASE OGFOD1"/>
    <property type="match status" value="1"/>
</dbReference>
<dbReference type="EMBL" id="JBJKFK010001119">
    <property type="protein sequence ID" value="KAL3314031.1"/>
    <property type="molecule type" value="Genomic_DNA"/>
</dbReference>
<proteinExistence type="predicted"/>
<dbReference type="PANTHER" id="PTHR12117">
    <property type="entry name" value="HISTONE ACETYLTRANSFERASE COMPLEX"/>
    <property type="match status" value="1"/>
</dbReference>
<dbReference type="AlphaFoldDB" id="A0ABD2Q730"/>
<dbReference type="InterPro" id="IPR051842">
    <property type="entry name" value="uS12_prolyl_hydroxylase"/>
</dbReference>
<gene>
    <name evidence="1" type="primary">OGFOD1_1</name>
    <name evidence="1" type="ORF">Ciccas_007360</name>
</gene>
<accession>A0ABD2Q730</accession>
<reference evidence="1 2" key="1">
    <citation type="submission" date="2024-11" db="EMBL/GenBank/DDBJ databases">
        <title>Adaptive evolution of stress response genes in parasites aligns with host niche diversity.</title>
        <authorList>
            <person name="Hahn C."/>
            <person name="Resl P."/>
        </authorList>
    </citation>
    <scope>NUCLEOTIDE SEQUENCE [LARGE SCALE GENOMIC DNA]</scope>
    <source>
        <strain evidence="1">EGGRZ-B1_66</strain>
        <tissue evidence="1">Body</tissue>
    </source>
</reference>
<dbReference type="Proteomes" id="UP001626550">
    <property type="component" value="Unassembled WGS sequence"/>
</dbReference>
<name>A0ABD2Q730_9PLAT</name>
<dbReference type="Gene3D" id="2.60.120.620">
    <property type="entry name" value="q2cbj1_9rhob like domain"/>
    <property type="match status" value="1"/>
</dbReference>
<organism evidence="1 2">
    <name type="scientific">Cichlidogyrus casuarinus</name>
    <dbReference type="NCBI Taxonomy" id="1844966"/>
    <lineage>
        <taxon>Eukaryota</taxon>
        <taxon>Metazoa</taxon>
        <taxon>Spiralia</taxon>
        <taxon>Lophotrochozoa</taxon>
        <taxon>Platyhelminthes</taxon>
        <taxon>Monogenea</taxon>
        <taxon>Monopisthocotylea</taxon>
        <taxon>Dactylogyridea</taxon>
        <taxon>Ancyrocephalidae</taxon>
        <taxon>Cichlidogyrus</taxon>
    </lineage>
</organism>
<protein>
    <submittedName>
        <fullName evidence="1">Prolyl 3-hydroxylase ogfod1</fullName>
    </submittedName>
</protein>
<keyword evidence="2" id="KW-1185">Reference proteome</keyword>
<evidence type="ECO:0000313" key="2">
    <source>
        <dbReference type="Proteomes" id="UP001626550"/>
    </source>
</evidence>
<evidence type="ECO:0000313" key="1">
    <source>
        <dbReference type="EMBL" id="KAL3314031.1"/>
    </source>
</evidence>
<comment type="caution">
    <text evidence="1">The sequence shown here is derived from an EMBL/GenBank/DDBJ whole genome shotgun (WGS) entry which is preliminary data.</text>
</comment>
<sequence length="153" mass="17493">MEKRQKLVLEPLTVPRLRKWRKGDYSLLHDFSSKNEQFRLEAFYHCAGFGGSGDSSWEPGFGGQTVFYNSDDKETVLSISPLDNALSLAYVESNTSGFTRYIRHFASFFDQDGNKSEQMNAYYDLHTCYLEPFLDCDEDDDASECTDSDISSE</sequence>